<keyword evidence="1" id="KW-1133">Transmembrane helix</keyword>
<evidence type="ECO:0000256" key="1">
    <source>
        <dbReference type="SAM" id="Phobius"/>
    </source>
</evidence>
<evidence type="ECO:0000313" key="2">
    <source>
        <dbReference type="EMBL" id="GLI37068.1"/>
    </source>
</evidence>
<dbReference type="PROSITE" id="PS00409">
    <property type="entry name" value="PROKAR_NTER_METHYL"/>
    <property type="match status" value="1"/>
</dbReference>
<comment type="caution">
    <text evidence="2">The sequence shown here is derived from an EMBL/GenBank/DDBJ whole genome shotgun (WGS) entry which is preliminary data.</text>
</comment>
<dbReference type="RefSeq" id="WP_214187133.1">
    <property type="nucleotide sequence ID" value="NZ_JAHCZI010000010.1"/>
</dbReference>
<keyword evidence="1" id="KW-0812">Transmembrane</keyword>
<evidence type="ECO:0000313" key="3">
    <source>
        <dbReference type="Proteomes" id="UP001144352"/>
    </source>
</evidence>
<name>A0A9W6FYC9_9BACT</name>
<feature type="transmembrane region" description="Helical" evidence="1">
    <location>
        <begin position="21"/>
        <end position="42"/>
    </location>
</feature>
<protein>
    <submittedName>
        <fullName evidence="2">Pilus biosynthesis protein PilE</fullName>
    </submittedName>
</protein>
<dbReference type="Pfam" id="PF07963">
    <property type="entry name" value="N_methyl"/>
    <property type="match status" value="1"/>
</dbReference>
<dbReference type="InterPro" id="IPR012902">
    <property type="entry name" value="N_methyl_site"/>
</dbReference>
<dbReference type="AlphaFoldDB" id="A0A9W6FYC9"/>
<keyword evidence="1" id="KW-0472">Membrane</keyword>
<keyword evidence="3" id="KW-1185">Reference proteome</keyword>
<dbReference type="SUPFAM" id="SSF54523">
    <property type="entry name" value="Pili subunits"/>
    <property type="match status" value="1"/>
</dbReference>
<sequence>MRQAHASCLWRIVRCDGGFTLIELILVVGIISIMSAIAVPAFSSLYGDYCLKAAVWELKDMFKDAKLLSIQDKPCAITFDPLQGKATLCAGKGPDEKWDTGDEQLIRETRLSNKGGALSFGYGNRGPVRKPNKLVEAEDGISFTNNRFASDEGLVGSSGSVYIQSASSGGAMVLTFNTIDFSCAVRKWDGKDWVEI</sequence>
<dbReference type="EMBL" id="BSDS01000001">
    <property type="protein sequence ID" value="GLI37068.1"/>
    <property type="molecule type" value="Genomic_DNA"/>
</dbReference>
<organism evidence="2 3">
    <name type="scientific">Geobacter hydrogenophilus</name>
    <dbReference type="NCBI Taxonomy" id="40983"/>
    <lineage>
        <taxon>Bacteria</taxon>
        <taxon>Pseudomonadati</taxon>
        <taxon>Thermodesulfobacteriota</taxon>
        <taxon>Desulfuromonadia</taxon>
        <taxon>Geobacterales</taxon>
        <taxon>Geobacteraceae</taxon>
        <taxon>Geobacter</taxon>
    </lineage>
</organism>
<dbReference type="Gene3D" id="3.30.700.10">
    <property type="entry name" value="Glycoprotein, Type 4 Pilin"/>
    <property type="match status" value="1"/>
</dbReference>
<dbReference type="NCBIfam" id="TIGR02532">
    <property type="entry name" value="IV_pilin_GFxxxE"/>
    <property type="match status" value="1"/>
</dbReference>
<dbReference type="Proteomes" id="UP001144352">
    <property type="component" value="Unassembled WGS sequence"/>
</dbReference>
<proteinExistence type="predicted"/>
<reference evidence="2" key="1">
    <citation type="submission" date="2022-12" db="EMBL/GenBank/DDBJ databases">
        <title>Reference genome sequencing for broad-spectrum identification of bacterial and archaeal isolates by mass spectrometry.</title>
        <authorList>
            <person name="Sekiguchi Y."/>
            <person name="Tourlousse D.M."/>
        </authorList>
    </citation>
    <scope>NUCLEOTIDE SEQUENCE</scope>
    <source>
        <strain evidence="2">H2</strain>
    </source>
</reference>
<dbReference type="InterPro" id="IPR045584">
    <property type="entry name" value="Pilin-like"/>
</dbReference>
<gene>
    <name evidence="2" type="primary">pilE</name>
    <name evidence="2" type="ORF">GHYDROH2_05690</name>
</gene>
<accession>A0A9W6FYC9</accession>